<proteinExistence type="predicted"/>
<evidence type="ECO:0000313" key="3">
    <source>
        <dbReference type="Proteomes" id="UP000316095"/>
    </source>
</evidence>
<evidence type="ECO:0000313" key="2">
    <source>
        <dbReference type="EMBL" id="TWT60199.1"/>
    </source>
</evidence>
<protein>
    <submittedName>
        <fullName evidence="2">Uncharacterized protein</fullName>
    </submittedName>
</protein>
<feature type="region of interest" description="Disordered" evidence="1">
    <location>
        <begin position="1"/>
        <end position="60"/>
    </location>
</feature>
<gene>
    <name evidence="2" type="ORF">Pan54_09130</name>
</gene>
<feature type="compositionally biased region" description="Basic and acidic residues" evidence="1">
    <location>
        <begin position="11"/>
        <end position="60"/>
    </location>
</feature>
<organism evidence="2 3">
    <name type="scientific">Rubinisphaera italica</name>
    <dbReference type="NCBI Taxonomy" id="2527969"/>
    <lineage>
        <taxon>Bacteria</taxon>
        <taxon>Pseudomonadati</taxon>
        <taxon>Planctomycetota</taxon>
        <taxon>Planctomycetia</taxon>
        <taxon>Planctomycetales</taxon>
        <taxon>Planctomycetaceae</taxon>
        <taxon>Rubinisphaera</taxon>
    </lineage>
</organism>
<comment type="caution">
    <text evidence="2">The sequence shown here is derived from an EMBL/GenBank/DDBJ whole genome shotgun (WGS) entry which is preliminary data.</text>
</comment>
<dbReference type="OrthoDB" id="266522at2"/>
<dbReference type="RefSeq" id="WP_146502352.1">
    <property type="nucleotide sequence ID" value="NZ_SJPG01000001.1"/>
</dbReference>
<name>A0A5C5XC73_9PLAN</name>
<dbReference type="Proteomes" id="UP000316095">
    <property type="component" value="Unassembled WGS sequence"/>
</dbReference>
<dbReference type="EMBL" id="SJPG01000001">
    <property type="protein sequence ID" value="TWT60199.1"/>
    <property type="molecule type" value="Genomic_DNA"/>
</dbReference>
<sequence length="113" mass="13540">MLKEVTSNELVADRRSKLRRAMAERRGTESKKQIREETEDRGEDRRKVERRRQIDPTTCERDYSGDEVEFMRAIDDYKRRSGRQFPTWSEVLEVIRDLGYRKVAEPTTTFIPE</sequence>
<dbReference type="AlphaFoldDB" id="A0A5C5XC73"/>
<evidence type="ECO:0000256" key="1">
    <source>
        <dbReference type="SAM" id="MobiDB-lite"/>
    </source>
</evidence>
<reference evidence="2 3" key="1">
    <citation type="submission" date="2019-02" db="EMBL/GenBank/DDBJ databases">
        <title>Deep-cultivation of Planctomycetes and their phenomic and genomic characterization uncovers novel biology.</title>
        <authorList>
            <person name="Wiegand S."/>
            <person name="Jogler M."/>
            <person name="Boedeker C."/>
            <person name="Pinto D."/>
            <person name="Vollmers J."/>
            <person name="Rivas-Marin E."/>
            <person name="Kohn T."/>
            <person name="Peeters S.H."/>
            <person name="Heuer A."/>
            <person name="Rast P."/>
            <person name="Oberbeckmann S."/>
            <person name="Bunk B."/>
            <person name="Jeske O."/>
            <person name="Meyerdierks A."/>
            <person name="Storesund J.E."/>
            <person name="Kallscheuer N."/>
            <person name="Luecker S."/>
            <person name="Lage O.M."/>
            <person name="Pohl T."/>
            <person name="Merkel B.J."/>
            <person name="Hornburger P."/>
            <person name="Mueller R.-W."/>
            <person name="Bruemmer F."/>
            <person name="Labrenz M."/>
            <person name="Spormann A.M."/>
            <person name="Op Den Camp H."/>
            <person name="Overmann J."/>
            <person name="Amann R."/>
            <person name="Jetten M.S.M."/>
            <person name="Mascher T."/>
            <person name="Medema M.H."/>
            <person name="Devos D.P."/>
            <person name="Kaster A.-K."/>
            <person name="Ovreas L."/>
            <person name="Rohde M."/>
            <person name="Galperin M.Y."/>
            <person name="Jogler C."/>
        </authorList>
    </citation>
    <scope>NUCLEOTIDE SEQUENCE [LARGE SCALE GENOMIC DNA]</scope>
    <source>
        <strain evidence="2 3">Pan54</strain>
    </source>
</reference>
<keyword evidence="3" id="KW-1185">Reference proteome</keyword>
<accession>A0A5C5XC73</accession>